<dbReference type="Pfam" id="PF00126">
    <property type="entry name" value="HTH_1"/>
    <property type="match status" value="1"/>
</dbReference>
<name>A0A7Z2JK79_9BURK</name>
<dbReference type="SUPFAM" id="SSF53850">
    <property type="entry name" value="Periplasmic binding protein-like II"/>
    <property type="match status" value="1"/>
</dbReference>
<dbReference type="InterPro" id="IPR050389">
    <property type="entry name" value="LysR-type_TF"/>
</dbReference>
<evidence type="ECO:0000256" key="3">
    <source>
        <dbReference type="ARBA" id="ARBA00023125"/>
    </source>
</evidence>
<reference evidence="6 7" key="1">
    <citation type="submission" date="2019-12" db="EMBL/GenBank/DDBJ databases">
        <title>Paraburkholderia acidiphila 7Q-K02 sp. nov and Paraburkholderia acidisoli DHF22 sp. nov., two strains isolated from forest soil.</title>
        <authorList>
            <person name="Gao Z."/>
            <person name="Qiu L."/>
        </authorList>
    </citation>
    <scope>NUCLEOTIDE SEQUENCE [LARGE SCALE GENOMIC DNA]</scope>
    <source>
        <strain evidence="6 7">DHF22</strain>
    </source>
</reference>
<dbReference type="OrthoDB" id="8717159at2"/>
<proteinExistence type="inferred from homology"/>
<dbReference type="Gene3D" id="1.10.10.10">
    <property type="entry name" value="Winged helix-like DNA-binding domain superfamily/Winged helix DNA-binding domain"/>
    <property type="match status" value="1"/>
</dbReference>
<evidence type="ECO:0000313" key="6">
    <source>
        <dbReference type="EMBL" id="QGZ66039.1"/>
    </source>
</evidence>
<feature type="domain" description="HTH lysR-type" evidence="5">
    <location>
        <begin position="3"/>
        <end position="60"/>
    </location>
</feature>
<evidence type="ECO:0000259" key="5">
    <source>
        <dbReference type="PROSITE" id="PS50931"/>
    </source>
</evidence>
<dbReference type="AlphaFoldDB" id="A0A7Z2JK79"/>
<dbReference type="InterPro" id="IPR036390">
    <property type="entry name" value="WH_DNA-bd_sf"/>
</dbReference>
<evidence type="ECO:0000256" key="2">
    <source>
        <dbReference type="ARBA" id="ARBA00023015"/>
    </source>
</evidence>
<dbReference type="PANTHER" id="PTHR30118">
    <property type="entry name" value="HTH-TYPE TRANSCRIPTIONAL REGULATOR LEUO-RELATED"/>
    <property type="match status" value="1"/>
</dbReference>
<dbReference type="InterPro" id="IPR036388">
    <property type="entry name" value="WH-like_DNA-bd_sf"/>
</dbReference>
<evidence type="ECO:0000313" key="7">
    <source>
        <dbReference type="Proteomes" id="UP000433577"/>
    </source>
</evidence>
<dbReference type="GO" id="GO:0003700">
    <property type="term" value="F:DNA-binding transcription factor activity"/>
    <property type="evidence" value="ECO:0007669"/>
    <property type="project" value="InterPro"/>
</dbReference>
<dbReference type="EMBL" id="CP046916">
    <property type="protein sequence ID" value="QGZ66039.1"/>
    <property type="molecule type" value="Genomic_DNA"/>
</dbReference>
<dbReference type="Gene3D" id="3.40.190.10">
    <property type="entry name" value="Periplasmic binding protein-like II"/>
    <property type="match status" value="2"/>
</dbReference>
<dbReference type="PROSITE" id="PS50931">
    <property type="entry name" value="HTH_LYSR"/>
    <property type="match status" value="1"/>
</dbReference>
<dbReference type="SUPFAM" id="SSF46785">
    <property type="entry name" value="Winged helix' DNA-binding domain"/>
    <property type="match status" value="1"/>
</dbReference>
<dbReference type="Pfam" id="PF03466">
    <property type="entry name" value="LysR_substrate"/>
    <property type="match status" value="1"/>
</dbReference>
<accession>A0A7Z2JK79</accession>
<keyword evidence="2" id="KW-0805">Transcription regulation</keyword>
<dbReference type="PANTHER" id="PTHR30118:SF15">
    <property type="entry name" value="TRANSCRIPTIONAL REGULATORY PROTEIN"/>
    <property type="match status" value="1"/>
</dbReference>
<dbReference type="InterPro" id="IPR000847">
    <property type="entry name" value="LysR_HTH_N"/>
</dbReference>
<keyword evidence="7" id="KW-1185">Reference proteome</keyword>
<evidence type="ECO:0000256" key="1">
    <source>
        <dbReference type="ARBA" id="ARBA00009437"/>
    </source>
</evidence>
<dbReference type="InterPro" id="IPR005119">
    <property type="entry name" value="LysR_subst-bd"/>
</dbReference>
<dbReference type="KEGG" id="pacs:FAZ98_29935"/>
<evidence type="ECO:0000256" key="4">
    <source>
        <dbReference type="ARBA" id="ARBA00023163"/>
    </source>
</evidence>
<dbReference type="GO" id="GO:0003677">
    <property type="term" value="F:DNA binding"/>
    <property type="evidence" value="ECO:0007669"/>
    <property type="project" value="UniProtKB-KW"/>
</dbReference>
<keyword evidence="4" id="KW-0804">Transcription</keyword>
<protein>
    <submittedName>
        <fullName evidence="6">LysR family transcriptional regulator</fullName>
    </submittedName>
</protein>
<sequence length="301" mass="32156">MQLDMNLLVALDALLDEGSVGGAAARMHVSSPAMSRTLDRIRHMTGDAILVRAGRTMTRTPYAESVQEEVHAIVARAQAVLAQQRRFDVSKLTRSFTIQCHDALACALGPALVARVREAAPQASLRVLAEAAADAPELRQGQVDLHIGAAIPAQADIRHTLLGHDTMVVAMRAGHPLAANKLTARRYAGAEHVIVSRRGRLRDPVDDALAAQSLARRVVAAAPTAAAALCMAGASDLLVVVPTRACHALTRAFGLVTAAMPVRVSALPVIASWHLRHDGDRAREWLRETVFSAAQAMFKAR</sequence>
<comment type="similarity">
    <text evidence="1">Belongs to the LysR transcriptional regulatory family.</text>
</comment>
<gene>
    <name evidence="6" type="ORF">FAZ98_29935</name>
</gene>
<dbReference type="Proteomes" id="UP000433577">
    <property type="component" value="Chromosome 4"/>
</dbReference>
<keyword evidence="3" id="KW-0238">DNA-binding</keyword>
<dbReference type="RefSeq" id="WP_158957096.1">
    <property type="nucleotide sequence ID" value="NZ_CP046916.1"/>
</dbReference>
<organism evidence="6 7">
    <name type="scientific">Paraburkholderia acidisoli</name>
    <dbReference type="NCBI Taxonomy" id="2571748"/>
    <lineage>
        <taxon>Bacteria</taxon>
        <taxon>Pseudomonadati</taxon>
        <taxon>Pseudomonadota</taxon>
        <taxon>Betaproteobacteria</taxon>
        <taxon>Burkholderiales</taxon>
        <taxon>Burkholderiaceae</taxon>
        <taxon>Paraburkholderia</taxon>
    </lineage>
</organism>